<dbReference type="Gene3D" id="2.20.100.10">
    <property type="entry name" value="Thrombospondin type-1 (TSP1) repeat"/>
    <property type="match status" value="7"/>
</dbReference>
<feature type="binding site" evidence="15">
    <location>
        <position position="471"/>
    </location>
    <ligand>
        <name>Zn(2+)</name>
        <dbReference type="ChEBI" id="CHEBI:29105"/>
        <note>catalytic</note>
    </ligand>
</feature>
<evidence type="ECO:0008006" key="21">
    <source>
        <dbReference type="Google" id="ProtNLM"/>
    </source>
</evidence>
<dbReference type="InterPro" id="IPR002870">
    <property type="entry name" value="Peptidase_M12B_N"/>
</dbReference>
<keyword evidence="4" id="KW-0645">Protease</keyword>
<proteinExistence type="predicted"/>
<dbReference type="InterPro" id="IPR006586">
    <property type="entry name" value="ADAM_Cys-rich"/>
</dbReference>
<dbReference type="Gene3D" id="3.40.1620.60">
    <property type="match status" value="1"/>
</dbReference>
<keyword evidence="12" id="KW-0865">Zymogen</keyword>
<evidence type="ECO:0000256" key="5">
    <source>
        <dbReference type="ARBA" id="ARBA00022685"/>
    </source>
</evidence>
<protein>
    <recommendedName>
        <fullName evidence="21">A disintegrin and metalloproteinase with thrombospondin motifs 9</fullName>
    </recommendedName>
</protein>
<sequence>MTKRFLKKQVLASCAILVLGAIIIFVWVEFSQGAFREKTESASVVNFTSTMSFHNSEIQSTTKHKEFIEKTHLEDFETDDVEFVKPLKISNPADGSPNSKQESGTNSGHFRPKQAESWDLHPVYEIKAFDKTLFLELHHHNKFMSPNLHIATHFKNNFTQRTRHDPRISGCIYEGHIRGDKSSYVAVSLCSGMTGVIKATDHSYYIEPAEEYVEGSTTSLIHRMKRLPHPTRKMNDVNSDIMEFNENDENKTIIEDDFYQETEYIAKDHRIRRRSLSSYEPDSEIEIEGTCDMLKETIWRSPADVLKDAARPRRNAEWNSIYRMSNESYVKVLVVADGSMLKYHTNSNELTVYILTLMSHVSFLFKEETVGNPISISVVDIDILNTNDFSNSNSSGMLLKFCDWTKRHAKDRIHNVAVLLTRDTICRNESAPQHCTTLGVAELNSMCQSGCAIVKDKGLATSYTIAHEIGHILSMPHDEDKKCERFNKHISITNIMSKSFKKDTKPFTWSPCSRYFITEFLDSERSTCLRRPPVNNYLPTYHYTDTLPGDKFDLDTQCELEFGPGRKVCLSGVPSAPCEHLYCSANNTEYACTSTFSPWADGTRCGDSKVCFNGECRYEYELVPVNGGWGPWKEYGPCSRTCGGGVRASQRYCNSPKPLNGGQYCIGENVRYESCNIQDCDINSLEFRAFQCQEFNNKSDDIINSSVPIYWFPDYNIELHEDQCRLFCIPNKVKPSYRLQDKVQDGTKCGPSGFGICVNGICKPGGCDNVLDSTVDLDDCGICGGDNSRCQEISGAYNKPAETIGYNRVVRIPKGSSNVNITQDSYPYVDDNYLVLLDGETGESLLNGNFMANRDSVDIIFANIKLKYSGSNTSVEWINSETNKKLPKDLVVKVLSMQSLSPPNIHYRYVIDVKEAPRYPRYHYGSNRGFVRSYGWQLTQNQVWTKCDSICEGKQYRIPICIDLTTQAEVPKTFCDNMDDSQIQTKECNTHCQLSWNIASKSACSPQCGKGIRHIYYNCLKMYKKKSGYSENVNDRHCTKLGSPPAMENCNTICNSTRWHYSQWSECSKTCGGGLQKRTAKCVDDRYTPIDDSYCNNSEKIIEQICNTENCPVWTLADQSPCSAPCGGGYKNLTYYCVLDGRIHDNHDCDVSMRPPDTERCNEQACGRWAPLNDYHSCSVTCGEGIERRQFVCMKFDSTERLNEEYCRELVIPTETRPCYRPKCEIISLYKRRNSVTNTNAIIPEPFHMYNTYKWVPENWSTCSETCGEGGRRKQQFRCLNDAGQENYHMCERSLKPNVFAACNQFACPRWVTGDWSPNCDANCERYRAVRCADHSGKAVADSQCDSSRKPEHLTKCRLSECPYITNSVSRRYFDSSEKGEKRYRWKMGPWKPCSNKCGKGNRRRHIECEDSLNEITVVDTLCRHLKKPRATRPCERYSCKFAWTEGYWSACSASCGTGVKKRNVTCHRVYKGGAIDPIPLPDLYQNKIHHQNYCSVYNKPPVTAKCILSQCGDQYIWRPGPWKQCSHACGRRGRQVRAIPCVNVWTHQRVPRSYCRANLKPPRKRKCNQWRCLYKSCKELKHATGTKENKDYIISVLGRPVNIHCYKMDTPEPLEYISLHPDSMNFAELYDKRLTDVRSCPNGGQRDDSCQCDNLGPERSGATKFWKVRLNITSLRIINDDFTFSKQLRGRRVPYGTAGDCYSSSTNCPQGRFEVDLTHTSFRLVSSVRWEKVGPYASAEIRRSDTTASGQCGGYCGQCVPDPSIGLAVEIT</sequence>
<organism evidence="19 20">
    <name type="scientific">Diabrotica virgifera virgifera</name>
    <name type="common">western corn rootworm</name>
    <dbReference type="NCBI Taxonomy" id="50390"/>
    <lineage>
        <taxon>Eukaryota</taxon>
        <taxon>Metazoa</taxon>
        <taxon>Ecdysozoa</taxon>
        <taxon>Arthropoda</taxon>
        <taxon>Hexapoda</taxon>
        <taxon>Insecta</taxon>
        <taxon>Pterygota</taxon>
        <taxon>Neoptera</taxon>
        <taxon>Endopterygota</taxon>
        <taxon>Coleoptera</taxon>
        <taxon>Polyphaga</taxon>
        <taxon>Cucujiformia</taxon>
        <taxon>Chrysomeloidea</taxon>
        <taxon>Chrysomelidae</taxon>
        <taxon>Galerucinae</taxon>
        <taxon>Diabroticina</taxon>
        <taxon>Diabroticites</taxon>
        <taxon>Diabrotica</taxon>
    </lineage>
</organism>
<dbReference type="Pfam" id="PF00090">
    <property type="entry name" value="TSP_1"/>
    <property type="match status" value="1"/>
</dbReference>
<evidence type="ECO:0000256" key="6">
    <source>
        <dbReference type="ARBA" id="ARBA00022723"/>
    </source>
</evidence>
<feature type="domain" description="Peptidase M12B" evidence="17">
    <location>
        <begin position="328"/>
        <end position="533"/>
    </location>
</feature>
<dbReference type="InterPro" id="IPR010294">
    <property type="entry name" value="ADAMTS_spacer1"/>
</dbReference>
<evidence type="ECO:0000256" key="12">
    <source>
        <dbReference type="ARBA" id="ARBA00023145"/>
    </source>
</evidence>
<dbReference type="InterPro" id="IPR045371">
    <property type="entry name" value="ADAMTS_CR_3"/>
</dbReference>
<keyword evidence="13" id="KW-1015">Disulfide bond</keyword>
<keyword evidence="8" id="KW-0677">Repeat</keyword>
<accession>A0ABM5KN78</accession>
<feature type="binding site" evidence="15">
    <location>
        <position position="467"/>
    </location>
    <ligand>
        <name>Zn(2+)</name>
        <dbReference type="ChEBI" id="CHEBI:29105"/>
        <note>catalytic</note>
    </ligand>
</feature>
<comment type="subcellular location">
    <subcellularLocation>
        <location evidence="1">Secreted</location>
        <location evidence="1">Extracellular space</location>
        <location evidence="1">Extracellular matrix</location>
    </subcellularLocation>
</comment>
<feature type="compositionally biased region" description="Polar residues" evidence="16">
    <location>
        <begin position="96"/>
        <end position="108"/>
    </location>
</feature>
<dbReference type="Pfam" id="PF17771">
    <property type="entry name" value="ADAMTS_CR_2"/>
    <property type="match status" value="1"/>
</dbReference>
<dbReference type="InterPro" id="IPR000884">
    <property type="entry name" value="TSP1_rpt"/>
</dbReference>
<keyword evidence="10 15" id="KW-0862">Zinc</keyword>
<keyword evidence="14" id="KW-0325">Glycoprotein</keyword>
<evidence type="ECO:0000256" key="9">
    <source>
        <dbReference type="ARBA" id="ARBA00022801"/>
    </source>
</evidence>
<dbReference type="Pfam" id="PF08685">
    <property type="entry name" value="GON"/>
    <property type="match status" value="1"/>
</dbReference>
<dbReference type="SMART" id="SM00209">
    <property type="entry name" value="TSP1"/>
    <property type="match status" value="9"/>
</dbReference>
<evidence type="ECO:0000256" key="11">
    <source>
        <dbReference type="ARBA" id="ARBA00023049"/>
    </source>
</evidence>
<dbReference type="InterPro" id="IPR024079">
    <property type="entry name" value="MetalloPept_cat_dom_sf"/>
</dbReference>
<dbReference type="InterPro" id="IPR041645">
    <property type="entry name" value="ADAMTS_CR_2"/>
</dbReference>
<dbReference type="PANTHER" id="PTHR13723:SF278">
    <property type="entry name" value="ADAM METALLOPEPTIDASE WITH THROMBOSPONDIN TYPE 1 MOTIF A, ISOFORM B"/>
    <property type="match status" value="1"/>
</dbReference>
<dbReference type="Pfam" id="PF05986">
    <property type="entry name" value="ADAMTS_spacer1"/>
    <property type="match status" value="1"/>
</dbReference>
<dbReference type="Gene3D" id="3.40.390.10">
    <property type="entry name" value="Collagenase (Catalytic Domain)"/>
    <property type="match status" value="1"/>
</dbReference>
<evidence type="ECO:0000256" key="10">
    <source>
        <dbReference type="ARBA" id="ARBA00022833"/>
    </source>
</evidence>
<dbReference type="Pfam" id="PF13688">
    <property type="entry name" value="Reprolysin_5"/>
    <property type="match status" value="1"/>
</dbReference>
<evidence type="ECO:0000256" key="7">
    <source>
        <dbReference type="ARBA" id="ARBA00022729"/>
    </source>
</evidence>
<dbReference type="PANTHER" id="PTHR13723">
    <property type="entry name" value="ADAMTS A DISINTEGRIN AND METALLOPROTEASE WITH THROMBOSPONDIN MOTIFS PROTEASE"/>
    <property type="match status" value="1"/>
</dbReference>
<dbReference type="InterPro" id="IPR001590">
    <property type="entry name" value="Peptidase_M12B"/>
</dbReference>
<reference evidence="19" key="1">
    <citation type="submission" date="2025-05" db="UniProtKB">
        <authorList>
            <consortium name="EnsemblMetazoa"/>
        </authorList>
    </citation>
    <scope>IDENTIFICATION</scope>
</reference>
<keyword evidence="6 15" id="KW-0479">Metal-binding</keyword>
<dbReference type="InterPro" id="IPR013273">
    <property type="entry name" value="ADAMTS/ADAMTS-like"/>
</dbReference>
<dbReference type="PROSITE" id="PS50092">
    <property type="entry name" value="TSP1"/>
    <property type="match status" value="7"/>
</dbReference>
<evidence type="ECO:0000256" key="2">
    <source>
        <dbReference type="ARBA" id="ARBA00022525"/>
    </source>
</evidence>
<evidence type="ECO:0000256" key="1">
    <source>
        <dbReference type="ARBA" id="ARBA00004498"/>
    </source>
</evidence>
<evidence type="ECO:0000256" key="13">
    <source>
        <dbReference type="ARBA" id="ARBA00023157"/>
    </source>
</evidence>
<keyword evidence="2" id="KW-0964">Secreted</keyword>
<evidence type="ECO:0000256" key="4">
    <source>
        <dbReference type="ARBA" id="ARBA00022670"/>
    </source>
</evidence>
<dbReference type="PRINTS" id="PR01857">
    <property type="entry name" value="ADAMTSFAMILY"/>
</dbReference>
<name>A0ABM5KN78_DIAVI</name>
<dbReference type="SUPFAM" id="SSF82895">
    <property type="entry name" value="TSP-1 type 1 repeat"/>
    <property type="match status" value="8"/>
</dbReference>
<dbReference type="EnsemblMetazoa" id="XM_050655671.1">
    <property type="protein sequence ID" value="XP_050511628.1"/>
    <property type="gene ID" value="LOC114339977"/>
</dbReference>
<keyword evidence="9" id="KW-0378">Hydrolase</keyword>
<dbReference type="InterPro" id="IPR050439">
    <property type="entry name" value="ADAMTS_ADAMTS-like"/>
</dbReference>
<feature type="active site" evidence="15">
    <location>
        <position position="468"/>
    </location>
</feature>
<dbReference type="Pfam" id="PF19236">
    <property type="entry name" value="ADAMTS_CR_3"/>
    <property type="match status" value="1"/>
</dbReference>
<evidence type="ECO:0000313" key="20">
    <source>
        <dbReference type="Proteomes" id="UP001652700"/>
    </source>
</evidence>
<dbReference type="Gene3D" id="2.60.120.830">
    <property type="match status" value="1"/>
</dbReference>
<dbReference type="Proteomes" id="UP001652700">
    <property type="component" value="Unplaced"/>
</dbReference>
<evidence type="ECO:0000256" key="15">
    <source>
        <dbReference type="PROSITE-ProRule" id="PRU00276"/>
    </source>
</evidence>
<feature type="domain" description="GON" evidence="18">
    <location>
        <begin position="1574"/>
        <end position="1773"/>
    </location>
</feature>
<keyword evidence="3" id="KW-0272">Extracellular matrix</keyword>
<keyword evidence="5" id="KW-0165">Cleavage on pair of basic residues</keyword>
<evidence type="ECO:0000256" key="16">
    <source>
        <dbReference type="SAM" id="MobiDB-lite"/>
    </source>
</evidence>
<keyword evidence="11" id="KW-0482">Metalloprotease</keyword>
<dbReference type="SMART" id="SM00608">
    <property type="entry name" value="ACR"/>
    <property type="match status" value="1"/>
</dbReference>
<dbReference type="Pfam" id="PF19030">
    <property type="entry name" value="TSP1_ADAMTS"/>
    <property type="match status" value="8"/>
</dbReference>
<evidence type="ECO:0000259" key="17">
    <source>
        <dbReference type="PROSITE" id="PS50215"/>
    </source>
</evidence>
<dbReference type="InterPro" id="IPR036383">
    <property type="entry name" value="TSP1_rpt_sf"/>
</dbReference>
<dbReference type="PROSITE" id="PS51046">
    <property type="entry name" value="GON"/>
    <property type="match status" value="1"/>
</dbReference>
<dbReference type="GeneID" id="114339977"/>
<evidence type="ECO:0000256" key="8">
    <source>
        <dbReference type="ARBA" id="ARBA00022737"/>
    </source>
</evidence>
<dbReference type="PROSITE" id="PS50215">
    <property type="entry name" value="ADAM_MEPRO"/>
    <property type="match status" value="1"/>
</dbReference>
<evidence type="ECO:0000313" key="19">
    <source>
        <dbReference type="EnsemblMetazoa" id="XP_050511628.1"/>
    </source>
</evidence>
<evidence type="ECO:0000259" key="18">
    <source>
        <dbReference type="PROSITE" id="PS51046"/>
    </source>
</evidence>
<dbReference type="Pfam" id="PF01562">
    <property type="entry name" value="Pep_M12B_propep"/>
    <property type="match status" value="1"/>
</dbReference>
<evidence type="ECO:0000256" key="14">
    <source>
        <dbReference type="ARBA" id="ARBA00023180"/>
    </source>
</evidence>
<feature type="binding site" evidence="15">
    <location>
        <position position="477"/>
    </location>
    <ligand>
        <name>Zn(2+)</name>
        <dbReference type="ChEBI" id="CHEBI:29105"/>
        <note>catalytic</note>
    </ligand>
</feature>
<feature type="region of interest" description="Disordered" evidence="16">
    <location>
        <begin position="88"/>
        <end position="112"/>
    </location>
</feature>
<keyword evidence="7" id="KW-0732">Signal</keyword>
<dbReference type="RefSeq" id="XP_050511628.1">
    <property type="nucleotide sequence ID" value="XM_050655671.1"/>
</dbReference>
<dbReference type="InterPro" id="IPR012314">
    <property type="entry name" value="Pept_M12B_GON-ADAMTSs"/>
</dbReference>
<comment type="caution">
    <text evidence="15">Lacks conserved residue(s) required for the propagation of feature annotation.</text>
</comment>
<evidence type="ECO:0000256" key="3">
    <source>
        <dbReference type="ARBA" id="ARBA00022530"/>
    </source>
</evidence>
<keyword evidence="20" id="KW-1185">Reference proteome</keyword>
<dbReference type="SUPFAM" id="SSF55486">
    <property type="entry name" value="Metalloproteases ('zincins'), catalytic domain"/>
    <property type="match status" value="1"/>
</dbReference>